<organism evidence="1 2">
    <name type="scientific">Sulfuriferula multivorans</name>
    <dbReference type="NCBI Taxonomy" id="1559896"/>
    <lineage>
        <taxon>Bacteria</taxon>
        <taxon>Pseudomonadati</taxon>
        <taxon>Pseudomonadota</taxon>
        <taxon>Betaproteobacteria</taxon>
        <taxon>Nitrosomonadales</taxon>
        <taxon>Sulfuricellaceae</taxon>
        <taxon>Sulfuriferula</taxon>
    </lineage>
</organism>
<gene>
    <name evidence="1" type="ORF">GZ085_04365</name>
</gene>
<dbReference type="Proteomes" id="UP000483432">
    <property type="component" value="Unassembled WGS sequence"/>
</dbReference>
<evidence type="ECO:0000313" key="1">
    <source>
        <dbReference type="EMBL" id="NDP47621.1"/>
    </source>
</evidence>
<dbReference type="EMBL" id="JAAFGW010000043">
    <property type="protein sequence ID" value="NDP47621.1"/>
    <property type="molecule type" value="Genomic_DNA"/>
</dbReference>
<protein>
    <submittedName>
        <fullName evidence="1">Uncharacterized protein</fullName>
    </submittedName>
</protein>
<name>A0A7C9NSD9_9PROT</name>
<sequence length="58" mass="6399">MTALLLVAMLCGSGSLGAEQGGECPIVDAWERDVTEHRDVGTGIARKRYHLFRQLTLR</sequence>
<reference evidence="1 2" key="1">
    <citation type="submission" date="2019-09" db="EMBL/GenBank/DDBJ databases">
        <title>H2 Metabolism Revealed by Metagenomic Analysis in Subglacial Sediment of East Antarctica.</title>
        <authorList>
            <person name="Yang Z."/>
            <person name="Zhang Y."/>
            <person name="Lv Y."/>
            <person name="Yan W."/>
            <person name="Xiao X."/>
            <person name="Sun B."/>
            <person name="Ma H."/>
        </authorList>
    </citation>
    <scope>NUCLEOTIDE SEQUENCE [LARGE SCALE GENOMIC DNA]</scope>
    <source>
        <strain evidence="1">Bin2_2</strain>
    </source>
</reference>
<comment type="caution">
    <text evidence="1">The sequence shown here is derived from an EMBL/GenBank/DDBJ whole genome shotgun (WGS) entry which is preliminary data.</text>
</comment>
<evidence type="ECO:0000313" key="2">
    <source>
        <dbReference type="Proteomes" id="UP000483432"/>
    </source>
</evidence>
<proteinExistence type="predicted"/>
<accession>A0A7C9NSD9</accession>
<dbReference type="AlphaFoldDB" id="A0A7C9NSD9"/>